<dbReference type="Proteomes" id="UP000539265">
    <property type="component" value="Unassembled WGS sequence"/>
</dbReference>
<gene>
    <name evidence="1" type="ORF">FHS11_001316</name>
</gene>
<evidence type="ECO:0000313" key="1">
    <source>
        <dbReference type="EMBL" id="MBB3054899.1"/>
    </source>
</evidence>
<sequence length="44" mass="4922">MINYLTKLASLTDFIKMAPLSNPRFMSFLCLVAAVIPLKNKPIP</sequence>
<name>A0A839SE29_9SPHI</name>
<proteinExistence type="predicted"/>
<reference evidence="1" key="1">
    <citation type="submission" date="2020-08" db="EMBL/GenBank/DDBJ databases">
        <title>Genomic Encyclopedia of Type Strains, Phase III (KMG-III): the genomes of soil and plant-associated and newly described type strains.</title>
        <authorList>
            <person name="Whitman W."/>
        </authorList>
    </citation>
    <scope>NUCLEOTIDE SEQUENCE [LARGE SCALE GENOMIC DNA]</scope>
    <source>
        <strain evidence="1">CECT 8628</strain>
    </source>
</reference>
<dbReference type="EMBL" id="JACHWX010000003">
    <property type="protein sequence ID" value="MBB3054899.1"/>
    <property type="molecule type" value="Genomic_DNA"/>
</dbReference>
<protein>
    <submittedName>
        <fullName evidence="1">Uncharacterized protein</fullName>
    </submittedName>
</protein>
<organism evidence="1 2">
    <name type="scientific">Mucilaginibacter gotjawali</name>
    <dbReference type="NCBI Taxonomy" id="1550579"/>
    <lineage>
        <taxon>Bacteria</taxon>
        <taxon>Pseudomonadati</taxon>
        <taxon>Bacteroidota</taxon>
        <taxon>Sphingobacteriia</taxon>
        <taxon>Sphingobacteriales</taxon>
        <taxon>Sphingobacteriaceae</taxon>
        <taxon>Mucilaginibacter</taxon>
    </lineage>
</organism>
<evidence type="ECO:0000313" key="2">
    <source>
        <dbReference type="Proteomes" id="UP000539265"/>
    </source>
</evidence>
<dbReference type="AlphaFoldDB" id="A0A839SE29"/>
<comment type="caution">
    <text evidence="1">The sequence shown here is derived from an EMBL/GenBank/DDBJ whole genome shotgun (WGS) entry which is preliminary data.</text>
</comment>
<accession>A0A839SE29</accession>
<keyword evidence="2" id="KW-1185">Reference proteome</keyword>